<evidence type="ECO:0000256" key="1">
    <source>
        <dbReference type="SAM" id="MobiDB-lite"/>
    </source>
</evidence>
<accession>A0A6M4IMS7</accession>
<protein>
    <submittedName>
        <fullName evidence="3">Uncharacterized protein</fullName>
    </submittedName>
</protein>
<feature type="transmembrane region" description="Helical" evidence="2">
    <location>
        <begin position="12"/>
        <end position="32"/>
    </location>
</feature>
<evidence type="ECO:0000256" key="2">
    <source>
        <dbReference type="SAM" id="Phobius"/>
    </source>
</evidence>
<keyword evidence="2" id="KW-0472">Membrane</keyword>
<dbReference type="Proteomes" id="UP000500938">
    <property type="component" value="Chromosome"/>
</dbReference>
<organism evidence="3 4">
    <name type="scientific">Gemmatimonas groenlandica</name>
    <dbReference type="NCBI Taxonomy" id="2732249"/>
    <lineage>
        <taxon>Bacteria</taxon>
        <taxon>Pseudomonadati</taxon>
        <taxon>Gemmatimonadota</taxon>
        <taxon>Gemmatimonadia</taxon>
        <taxon>Gemmatimonadales</taxon>
        <taxon>Gemmatimonadaceae</taxon>
        <taxon>Gemmatimonas</taxon>
    </lineage>
</organism>
<sequence>MSVAYDPNKLGWPAAAVTTVATLGLLFTAYTIHKNTYRHPRDPMNFQVYHAEDNAKHTGAAKHEAAPAAEGAAAAPAAEAKH</sequence>
<dbReference type="AlphaFoldDB" id="A0A6M4IMS7"/>
<keyword evidence="4" id="KW-1185">Reference proteome</keyword>
<proteinExistence type="predicted"/>
<evidence type="ECO:0000313" key="3">
    <source>
        <dbReference type="EMBL" id="QJR34322.1"/>
    </source>
</evidence>
<dbReference type="RefSeq" id="WP_171223748.1">
    <property type="nucleotide sequence ID" value="NZ_CP053085.1"/>
</dbReference>
<feature type="compositionally biased region" description="Low complexity" evidence="1">
    <location>
        <begin position="66"/>
        <end position="82"/>
    </location>
</feature>
<evidence type="ECO:0000313" key="4">
    <source>
        <dbReference type="Proteomes" id="UP000500938"/>
    </source>
</evidence>
<keyword evidence="2" id="KW-0812">Transmembrane</keyword>
<dbReference type="KEGG" id="ggr:HKW67_01685"/>
<feature type="region of interest" description="Disordered" evidence="1">
    <location>
        <begin position="55"/>
        <end position="82"/>
    </location>
</feature>
<name>A0A6M4IMS7_9BACT</name>
<keyword evidence="2" id="KW-1133">Transmembrane helix</keyword>
<dbReference type="EMBL" id="CP053085">
    <property type="protein sequence ID" value="QJR34322.1"/>
    <property type="molecule type" value="Genomic_DNA"/>
</dbReference>
<reference evidence="3 4" key="1">
    <citation type="submission" date="2020-05" db="EMBL/GenBank/DDBJ databases">
        <title>Complete genome sequence of Gemmatimonas greenlandica TET16.</title>
        <authorList>
            <person name="Zeng Y."/>
        </authorList>
    </citation>
    <scope>NUCLEOTIDE SEQUENCE [LARGE SCALE GENOMIC DNA]</scope>
    <source>
        <strain evidence="3 4">TET16</strain>
    </source>
</reference>
<feature type="compositionally biased region" description="Basic and acidic residues" evidence="1">
    <location>
        <begin position="55"/>
        <end position="65"/>
    </location>
</feature>
<gene>
    <name evidence="3" type="ORF">HKW67_01685</name>
</gene>